<dbReference type="InterPro" id="IPR007367">
    <property type="entry name" value="DUF433"/>
</dbReference>
<evidence type="ECO:0008006" key="3">
    <source>
        <dbReference type="Google" id="ProtNLM"/>
    </source>
</evidence>
<name>A0A0L8VAG6_9BACT</name>
<comment type="caution">
    <text evidence="1">The sequence shown here is derived from an EMBL/GenBank/DDBJ whole genome shotgun (WGS) entry which is preliminary data.</text>
</comment>
<sequence length="74" mass="8465">MIEYKAIIKRNPNKRFGKPCVRDTRITVFDVLGWLASGMTIDEIIDDFPELTVDDIKACLAYAADREHKIQHAS</sequence>
<dbReference type="InterPro" id="IPR036388">
    <property type="entry name" value="WH-like_DNA-bd_sf"/>
</dbReference>
<protein>
    <recommendedName>
        <fullName evidence="3">DUF433 domain-containing protein</fullName>
    </recommendedName>
</protein>
<organism evidence="1 2">
    <name type="scientific">Sunxiuqinia dokdonensis</name>
    <dbReference type="NCBI Taxonomy" id="1409788"/>
    <lineage>
        <taxon>Bacteria</taxon>
        <taxon>Pseudomonadati</taxon>
        <taxon>Bacteroidota</taxon>
        <taxon>Bacteroidia</taxon>
        <taxon>Marinilabiliales</taxon>
        <taxon>Prolixibacteraceae</taxon>
        <taxon>Sunxiuqinia</taxon>
    </lineage>
</organism>
<gene>
    <name evidence="1" type="ORF">NC99_20190</name>
</gene>
<evidence type="ECO:0000313" key="1">
    <source>
        <dbReference type="EMBL" id="KOH45157.1"/>
    </source>
</evidence>
<dbReference type="PANTHER" id="PTHR34849">
    <property type="entry name" value="SSL5025 PROTEIN"/>
    <property type="match status" value="1"/>
</dbReference>
<reference evidence="2" key="1">
    <citation type="submission" date="2015-07" db="EMBL/GenBank/DDBJ databases">
        <title>Genome sequencing of Sunxiuqinia dokdonensis strain SK.</title>
        <authorList>
            <person name="Ahn S."/>
            <person name="Kim B.-C."/>
        </authorList>
    </citation>
    <scope>NUCLEOTIDE SEQUENCE [LARGE SCALE GENOMIC DNA]</scope>
    <source>
        <strain evidence="2">SK</strain>
    </source>
</reference>
<dbReference type="STRING" id="1409788.NC99_20190"/>
<dbReference type="PATRIC" id="fig|1409788.3.peg.2088"/>
<dbReference type="Pfam" id="PF04255">
    <property type="entry name" value="DUF433"/>
    <property type="match status" value="1"/>
</dbReference>
<keyword evidence="2" id="KW-1185">Reference proteome</keyword>
<dbReference type="AlphaFoldDB" id="A0A0L8VAG6"/>
<dbReference type="PANTHER" id="PTHR34849:SF5">
    <property type="entry name" value="SSL2733 PROTEIN"/>
    <property type="match status" value="1"/>
</dbReference>
<dbReference type="RefSeq" id="WP_204374956.1">
    <property type="nucleotide sequence ID" value="NZ_LGIA01000148.1"/>
</dbReference>
<evidence type="ECO:0000313" key="2">
    <source>
        <dbReference type="Proteomes" id="UP000036958"/>
    </source>
</evidence>
<dbReference type="SUPFAM" id="SSF46689">
    <property type="entry name" value="Homeodomain-like"/>
    <property type="match status" value="1"/>
</dbReference>
<dbReference type="EMBL" id="LGIA01000148">
    <property type="protein sequence ID" value="KOH45157.1"/>
    <property type="molecule type" value="Genomic_DNA"/>
</dbReference>
<dbReference type="InterPro" id="IPR009057">
    <property type="entry name" value="Homeodomain-like_sf"/>
</dbReference>
<dbReference type="Proteomes" id="UP000036958">
    <property type="component" value="Unassembled WGS sequence"/>
</dbReference>
<proteinExistence type="predicted"/>
<dbReference type="Gene3D" id="1.10.10.10">
    <property type="entry name" value="Winged helix-like DNA-binding domain superfamily/Winged helix DNA-binding domain"/>
    <property type="match status" value="1"/>
</dbReference>
<accession>A0A0L8VAG6</accession>